<protein>
    <submittedName>
        <fullName evidence="2">Uncharacterized protein</fullName>
    </submittedName>
</protein>
<dbReference type="EnsemblProtists" id="PYU1_T009096">
    <property type="protein sequence ID" value="PYU1_T009096"/>
    <property type="gene ID" value="PYU1_G009078"/>
</dbReference>
<evidence type="ECO:0000313" key="3">
    <source>
        <dbReference type="Proteomes" id="UP000019132"/>
    </source>
</evidence>
<dbReference type="Proteomes" id="UP000019132">
    <property type="component" value="Unassembled WGS sequence"/>
</dbReference>
<reference evidence="3" key="1">
    <citation type="journal article" date="2010" name="Genome Biol.">
        <title>Genome sequence of the necrotrophic plant pathogen Pythium ultimum reveals original pathogenicity mechanisms and effector repertoire.</title>
        <authorList>
            <person name="Levesque C.A."/>
            <person name="Brouwer H."/>
            <person name="Cano L."/>
            <person name="Hamilton J.P."/>
            <person name="Holt C."/>
            <person name="Huitema E."/>
            <person name="Raffaele S."/>
            <person name="Robideau G.P."/>
            <person name="Thines M."/>
            <person name="Win J."/>
            <person name="Zerillo M.M."/>
            <person name="Beakes G.W."/>
            <person name="Boore J.L."/>
            <person name="Busam D."/>
            <person name="Dumas B."/>
            <person name="Ferriera S."/>
            <person name="Fuerstenberg S.I."/>
            <person name="Gachon C.M."/>
            <person name="Gaulin E."/>
            <person name="Govers F."/>
            <person name="Grenville-Briggs L."/>
            <person name="Horner N."/>
            <person name="Hostetler J."/>
            <person name="Jiang R.H."/>
            <person name="Johnson J."/>
            <person name="Krajaejun T."/>
            <person name="Lin H."/>
            <person name="Meijer H.J."/>
            <person name="Moore B."/>
            <person name="Morris P."/>
            <person name="Phuntmart V."/>
            <person name="Puiu D."/>
            <person name="Shetty J."/>
            <person name="Stajich J.E."/>
            <person name="Tripathy S."/>
            <person name="Wawra S."/>
            <person name="van West P."/>
            <person name="Whitty B.R."/>
            <person name="Coutinho P.M."/>
            <person name="Henrissat B."/>
            <person name="Martin F."/>
            <person name="Thomas P.D."/>
            <person name="Tyler B.M."/>
            <person name="De Vries R.P."/>
            <person name="Kamoun S."/>
            <person name="Yandell M."/>
            <person name="Tisserat N."/>
            <person name="Buell C.R."/>
        </authorList>
    </citation>
    <scope>NUCLEOTIDE SEQUENCE</scope>
    <source>
        <strain evidence="3">DAOM:BR144</strain>
    </source>
</reference>
<accession>K3WVU8</accession>
<feature type="region of interest" description="Disordered" evidence="1">
    <location>
        <begin position="107"/>
        <end position="132"/>
    </location>
</feature>
<name>K3WVU8_GLOUD</name>
<dbReference type="AlphaFoldDB" id="K3WVU8"/>
<dbReference type="eggNOG" id="ENOG502T31K">
    <property type="taxonomic scope" value="Eukaryota"/>
</dbReference>
<dbReference type="VEuPathDB" id="FungiDB:PYU1_G009078"/>
<proteinExistence type="predicted"/>
<feature type="compositionally biased region" description="Basic and acidic residues" evidence="1">
    <location>
        <begin position="113"/>
        <end position="123"/>
    </location>
</feature>
<reference evidence="2" key="3">
    <citation type="submission" date="2015-02" db="UniProtKB">
        <authorList>
            <consortium name="EnsemblProtists"/>
        </authorList>
    </citation>
    <scope>IDENTIFICATION</scope>
    <source>
        <strain evidence="2">DAOM BR144</strain>
    </source>
</reference>
<evidence type="ECO:0000256" key="1">
    <source>
        <dbReference type="SAM" id="MobiDB-lite"/>
    </source>
</evidence>
<dbReference type="HOGENOM" id="CLU_853857_0_0_1"/>
<keyword evidence="3" id="KW-1185">Reference proteome</keyword>
<evidence type="ECO:0000313" key="2">
    <source>
        <dbReference type="EnsemblProtists" id="PYU1_T009096"/>
    </source>
</evidence>
<reference evidence="3" key="2">
    <citation type="submission" date="2010-04" db="EMBL/GenBank/DDBJ databases">
        <authorList>
            <person name="Buell R."/>
            <person name="Hamilton J."/>
            <person name="Hostetler J."/>
        </authorList>
    </citation>
    <scope>NUCLEOTIDE SEQUENCE [LARGE SCALE GENOMIC DNA]</scope>
    <source>
        <strain evidence="3">DAOM:BR144</strain>
    </source>
</reference>
<dbReference type="EMBL" id="GL376599">
    <property type="status" value="NOT_ANNOTATED_CDS"/>
    <property type="molecule type" value="Genomic_DNA"/>
</dbReference>
<sequence length="316" mass="34701">MGSSSAASGDVYARILARVDTEELREQCRKIVQKDAKWILKQLAEMESAMLRIKQVDDAAKLLLASKHKYSNQESKSASSQRVHKQAGEVACMRERLGGAIERLVTGRPSDANAKETPKKGEIVPKSGASSEIDAMLEKKRKLDTTDRHHPSFNADTTASLMKSWQGSTGAATAKPDLYSQVPVSVKRVRKVVETIDLVYSSSDEEPPTKLEVPQSEFDDVRPPSCLDEAKKLWKSSTDSQAHQFPFLVKKLQNHLFKQTQLGAVEIEEIGEALKIATSIGVSPFILGADSVLESLVIAVEKYVTLVGEIPVNISK</sequence>
<organism evidence="2 3">
    <name type="scientific">Globisporangium ultimum (strain ATCC 200006 / CBS 805.95 / DAOM BR144)</name>
    <name type="common">Pythium ultimum</name>
    <dbReference type="NCBI Taxonomy" id="431595"/>
    <lineage>
        <taxon>Eukaryota</taxon>
        <taxon>Sar</taxon>
        <taxon>Stramenopiles</taxon>
        <taxon>Oomycota</taxon>
        <taxon>Peronosporomycetes</taxon>
        <taxon>Pythiales</taxon>
        <taxon>Pythiaceae</taxon>
        <taxon>Globisporangium</taxon>
    </lineage>
</organism>
<dbReference type="InParanoid" id="K3WVU8"/>